<name>A0A6A5X807_9PLEO</name>
<proteinExistence type="predicted"/>
<dbReference type="GO" id="GO:0005524">
    <property type="term" value="F:ATP binding"/>
    <property type="evidence" value="ECO:0007669"/>
    <property type="project" value="InterPro"/>
</dbReference>
<sequence length="1859" mass="212333">MDIDQTSEESHHEVESIQEAVARCRLELELCVKSVKLNEKHWADNRLSDFNLWDAGVGASDKYSRSLDFRLRNDSAARNVVIGTIQILLAWVKESRNLGISEERNEGYSVEKDSVNIQGKETASHTLPDQAPHYDEESRSPRGSSSSSDRPNTDANDSDEITIEESKLSVEQLLASLIDIGIAIRKAGTVSRLRNADDIFEKYKSMYSSFEKDLEEHLGLLNRIATIAGRGRKNTDGQNTTLELCIESKMIKPSDQLTPTTAEQNTLITHNMQRRHRFVVQRSRRKGRPDKLPSSTVMPSSELPEQEHTTEASHDTASGGSQPSKPVIPADIFESRPSEEPKAVSEHSGSNFNKVSEYEPQAPLEKMVEDLQIAASATAIALRMRHPKPPKLQGGDAFTCPYCLQTLSSHHTEKRRWKEHLSQDLQPYSCYLANCSLKNPFFQTFKSWKSHALSSHEVSKGWMCAFCDYETGLQDDFFTHIKSLHEIDEKSLESLNTACQVFDRSSLEKCAICLMDAKSWQVCKAGISGFDGNARSFLEHIGNCLHRFSLHALPARSDITSEADSGDAAASRSINSIDRLSTPELESLPRLKDRGLESISIFSEEESLRRMQAWITLLQRADNRLINLPTEPIDTSLTTTHMSLADQIYASFVLGSHLEDIPKRFLPASLVTKMVSEDVIDSEINKFPEPNDYPHGLLSRWIYMNAPKVFMICIASRFNDQELFLAMEHFRLHGFRDDRLPIQEPIEGRINLEDFPPVIWSIQMIDRFYEMQWRFLSPIFDPSVFMYDLPNDCILPFISKKNVAETGDYAIQRVIVHPDHWTHDETNDIMLTRTRILRDQLESEVNAVWEHEAMTLQSVNAIAHPNITKCIAAIRKGRNRYFMSPWADGGSLREYWESVPKQHPTEDGIADMVEQLRGLADALEQLHNLDNVWHRTQDIQGYIDDEDEMLIVPIRHYIVCPERILRFVYRGSGMGTLKISMEFPEKNIKLADGLYSMRSPFRHSIYAPPVPEGSLGFTRSDDPWAMGCIILEFIIWTLYGNEAVTNFESQLHEETGMFKPFFEAPSDGEPGVPLGRVTIHRTVLQWMAHIRNNDPECSRDSAIRDLLDLVQYRLLVIDTSPYHVSTREQHSRRTASPDSKETMTRYRATAVELRNSLDTISSKIVRSLELKTGYLVTHKSRANIRLPIPQDYIKHRLEVPSSSGMPYQQGESVTSRELDADYSLPPLKEWQYIIDNSFVEDYILSSANSRERFSKYKLSKLCSRCSKLDFMDGGFLLTDRMQTLRDRASECNLCLLLLDEASTRQITDPEWIVFERRGSGIYYENEPIPSFSVFQKPERRLPLQFIQIGSPVLPRERSHAFYDTCRGWLDDCDNNHDCHAHEQGRLPTRLIDVGTDSRDAVLRLIETKEENVASAKYFALSFAWGSTTAGAHFLTLRNDTSGKHHDIASFKKGIPYYGLPATLKDAVDFTRKLGVRYLWIDSICIIQGTDGDFIEEAKHMENVFSQAYAVLSVCHGTSQHAGFLNPRPEAPYVTIPGQLERQFFVSKNIDDFSKDVLGSPLNQRGWTLQERALAQRTIYFTGNQMYFECGQGVRCETLTKMQSNMADFLGDPRFPEKAMRTQSRALKVAYFQDLYRLYSRLQFVRWEDRPLAIAGLEVRLQKALDCDISFGVFLPKDDKYIELFYRSILWQRGEGDQDSLFMSAIDTRTPVPSWSWMAYTGGIDYLDPPFGTAKWLDDQLQPRTFNDGDHSSPSLSFRAKVRGFSVMGREEGVKIVYDTRRRRGSDGDRLQQCVAVAMEATQRDKWQRMFWVLVVAADSSYKVPHSEEFRDRAYRRVGVGTMPGKFIRLDEPGLSARIY</sequence>
<evidence type="ECO:0000259" key="2">
    <source>
        <dbReference type="PROSITE" id="PS50011"/>
    </source>
</evidence>
<accession>A0A6A5X807</accession>
<feature type="domain" description="Protein kinase" evidence="2">
    <location>
        <begin position="800"/>
        <end position="1175"/>
    </location>
</feature>
<dbReference type="Gene3D" id="1.10.510.10">
    <property type="entry name" value="Transferase(Phosphotransferase) domain 1"/>
    <property type="match status" value="1"/>
</dbReference>
<gene>
    <name evidence="3" type="ORF">BU24DRAFT_497614</name>
</gene>
<keyword evidence="4" id="KW-1185">Reference proteome</keyword>
<feature type="compositionally biased region" description="Basic and acidic residues" evidence="1">
    <location>
        <begin position="305"/>
        <end position="314"/>
    </location>
</feature>
<dbReference type="InterPro" id="IPR010730">
    <property type="entry name" value="HET"/>
</dbReference>
<feature type="compositionally biased region" description="Basic and acidic residues" evidence="1">
    <location>
        <begin position="335"/>
        <end position="345"/>
    </location>
</feature>
<evidence type="ECO:0000256" key="1">
    <source>
        <dbReference type="SAM" id="MobiDB-lite"/>
    </source>
</evidence>
<dbReference type="InterPro" id="IPR000719">
    <property type="entry name" value="Prot_kinase_dom"/>
</dbReference>
<dbReference type="EMBL" id="ML978080">
    <property type="protein sequence ID" value="KAF2009060.1"/>
    <property type="molecule type" value="Genomic_DNA"/>
</dbReference>
<feature type="compositionally biased region" description="Polar residues" evidence="1">
    <location>
        <begin position="315"/>
        <end position="324"/>
    </location>
</feature>
<feature type="region of interest" description="Disordered" evidence="1">
    <location>
        <begin position="122"/>
        <end position="162"/>
    </location>
</feature>
<feature type="compositionally biased region" description="Low complexity" evidence="1">
    <location>
        <begin position="141"/>
        <end position="150"/>
    </location>
</feature>
<dbReference type="PROSITE" id="PS50011">
    <property type="entry name" value="PROTEIN_KINASE_DOM"/>
    <property type="match status" value="1"/>
</dbReference>
<dbReference type="PANTHER" id="PTHR33112">
    <property type="entry name" value="DOMAIN PROTEIN, PUTATIVE-RELATED"/>
    <property type="match status" value="1"/>
</dbReference>
<evidence type="ECO:0000313" key="3">
    <source>
        <dbReference type="EMBL" id="KAF2009060.1"/>
    </source>
</evidence>
<protein>
    <recommendedName>
        <fullName evidence="2">Protein kinase domain-containing protein</fullName>
    </recommendedName>
</protein>
<dbReference type="Proteomes" id="UP000799778">
    <property type="component" value="Unassembled WGS sequence"/>
</dbReference>
<dbReference type="OrthoDB" id="4062651at2759"/>
<feature type="region of interest" description="Disordered" evidence="1">
    <location>
        <begin position="265"/>
        <end position="329"/>
    </location>
</feature>
<dbReference type="SUPFAM" id="SSF56112">
    <property type="entry name" value="Protein kinase-like (PK-like)"/>
    <property type="match status" value="1"/>
</dbReference>
<feature type="region of interest" description="Disordered" evidence="1">
    <location>
        <begin position="335"/>
        <end position="354"/>
    </location>
</feature>
<dbReference type="InterPro" id="IPR011009">
    <property type="entry name" value="Kinase-like_dom_sf"/>
</dbReference>
<organism evidence="3 4">
    <name type="scientific">Aaosphaeria arxii CBS 175.79</name>
    <dbReference type="NCBI Taxonomy" id="1450172"/>
    <lineage>
        <taxon>Eukaryota</taxon>
        <taxon>Fungi</taxon>
        <taxon>Dikarya</taxon>
        <taxon>Ascomycota</taxon>
        <taxon>Pezizomycotina</taxon>
        <taxon>Dothideomycetes</taxon>
        <taxon>Pleosporomycetidae</taxon>
        <taxon>Pleosporales</taxon>
        <taxon>Pleosporales incertae sedis</taxon>
        <taxon>Aaosphaeria</taxon>
    </lineage>
</organism>
<reference evidence="3" key="1">
    <citation type="journal article" date="2020" name="Stud. Mycol.">
        <title>101 Dothideomycetes genomes: a test case for predicting lifestyles and emergence of pathogens.</title>
        <authorList>
            <person name="Haridas S."/>
            <person name="Albert R."/>
            <person name="Binder M."/>
            <person name="Bloem J."/>
            <person name="Labutti K."/>
            <person name="Salamov A."/>
            <person name="Andreopoulos B."/>
            <person name="Baker S."/>
            <person name="Barry K."/>
            <person name="Bills G."/>
            <person name="Bluhm B."/>
            <person name="Cannon C."/>
            <person name="Castanera R."/>
            <person name="Culley D."/>
            <person name="Daum C."/>
            <person name="Ezra D."/>
            <person name="Gonzalez J."/>
            <person name="Henrissat B."/>
            <person name="Kuo A."/>
            <person name="Liang C."/>
            <person name="Lipzen A."/>
            <person name="Lutzoni F."/>
            <person name="Magnuson J."/>
            <person name="Mondo S."/>
            <person name="Nolan M."/>
            <person name="Ohm R."/>
            <person name="Pangilinan J."/>
            <person name="Park H.-J."/>
            <person name="Ramirez L."/>
            <person name="Alfaro M."/>
            <person name="Sun H."/>
            <person name="Tritt A."/>
            <person name="Yoshinaga Y."/>
            <person name="Zwiers L.-H."/>
            <person name="Turgeon B."/>
            <person name="Goodwin S."/>
            <person name="Spatafora J."/>
            <person name="Crous P."/>
            <person name="Grigoriev I."/>
        </authorList>
    </citation>
    <scope>NUCLEOTIDE SEQUENCE</scope>
    <source>
        <strain evidence="3">CBS 175.79</strain>
    </source>
</reference>
<dbReference type="GeneID" id="54291688"/>
<feature type="compositionally biased region" description="Basic residues" evidence="1">
    <location>
        <begin position="272"/>
        <end position="288"/>
    </location>
</feature>
<evidence type="ECO:0000313" key="4">
    <source>
        <dbReference type="Proteomes" id="UP000799778"/>
    </source>
</evidence>
<dbReference type="GO" id="GO:0004672">
    <property type="term" value="F:protein kinase activity"/>
    <property type="evidence" value="ECO:0007669"/>
    <property type="project" value="InterPro"/>
</dbReference>
<dbReference type="RefSeq" id="XP_033377399.1">
    <property type="nucleotide sequence ID" value="XM_033534291.1"/>
</dbReference>
<dbReference type="Pfam" id="PF06985">
    <property type="entry name" value="HET"/>
    <property type="match status" value="1"/>
</dbReference>
<dbReference type="PANTHER" id="PTHR33112:SF10">
    <property type="entry name" value="TOL"/>
    <property type="match status" value="1"/>
</dbReference>